<dbReference type="EMBL" id="MU070122">
    <property type="protein sequence ID" value="KAF5829730.1"/>
    <property type="molecule type" value="Genomic_DNA"/>
</dbReference>
<accession>A0ABQ7G556</accession>
<proteinExistence type="predicted"/>
<feature type="signal peptide" evidence="1">
    <location>
        <begin position="1"/>
        <end position="19"/>
    </location>
</feature>
<evidence type="ECO:0000313" key="3">
    <source>
        <dbReference type="Proteomes" id="UP000815325"/>
    </source>
</evidence>
<protein>
    <recommendedName>
        <fullName evidence="4">Glycosyltransferase 2-like domain-containing protein</fullName>
    </recommendedName>
</protein>
<evidence type="ECO:0000313" key="2">
    <source>
        <dbReference type="EMBL" id="KAF5829730.1"/>
    </source>
</evidence>
<sequence length="236" mass="26990">MPRFYVGFLAFLFVVSCVAVQLTLRGRPEVRPINFAPLVFDNQSGLGQSIPRFPLFLIYQQNVGMLRNAFQSAQEAFPGQIVIIDNSEDTELSRHPDFQDAAAYYHTVTLLNFPQLMNLLAALSKAWGFDYFGWMHSDGVVLRKDTSEDIGAIVQSKLQGMSSSSWGVAFTYYDILAFYNTKVVLEHPWDENYLQNYMADCDVYQRWRLARYSTDKLPGIDKHIQLVHVGSVPEKR</sequence>
<gene>
    <name evidence="2" type="ORF">DUNSADRAFT_15577</name>
</gene>
<name>A0ABQ7G556_DUNSA</name>
<keyword evidence="3" id="KW-1185">Reference proteome</keyword>
<comment type="caution">
    <text evidence="2">The sequence shown here is derived from an EMBL/GenBank/DDBJ whole genome shotgun (WGS) entry which is preliminary data.</text>
</comment>
<organism evidence="2 3">
    <name type="scientific">Dunaliella salina</name>
    <name type="common">Green alga</name>
    <name type="synonym">Protococcus salinus</name>
    <dbReference type="NCBI Taxonomy" id="3046"/>
    <lineage>
        <taxon>Eukaryota</taxon>
        <taxon>Viridiplantae</taxon>
        <taxon>Chlorophyta</taxon>
        <taxon>core chlorophytes</taxon>
        <taxon>Chlorophyceae</taxon>
        <taxon>CS clade</taxon>
        <taxon>Chlamydomonadales</taxon>
        <taxon>Dunaliellaceae</taxon>
        <taxon>Dunaliella</taxon>
    </lineage>
</organism>
<dbReference type="Proteomes" id="UP000815325">
    <property type="component" value="Unassembled WGS sequence"/>
</dbReference>
<dbReference type="PROSITE" id="PS51257">
    <property type="entry name" value="PROKAR_LIPOPROTEIN"/>
    <property type="match status" value="1"/>
</dbReference>
<evidence type="ECO:0000256" key="1">
    <source>
        <dbReference type="SAM" id="SignalP"/>
    </source>
</evidence>
<evidence type="ECO:0008006" key="4">
    <source>
        <dbReference type="Google" id="ProtNLM"/>
    </source>
</evidence>
<reference evidence="2" key="1">
    <citation type="submission" date="2017-08" db="EMBL/GenBank/DDBJ databases">
        <authorList>
            <person name="Polle J.E."/>
            <person name="Barry K."/>
            <person name="Cushman J."/>
            <person name="Schmutz J."/>
            <person name="Tran D."/>
            <person name="Hathwaick L.T."/>
            <person name="Yim W.C."/>
            <person name="Jenkins J."/>
            <person name="Mckie-Krisberg Z.M."/>
            <person name="Prochnik S."/>
            <person name="Lindquist E."/>
            <person name="Dockter R.B."/>
            <person name="Adam C."/>
            <person name="Molina H."/>
            <person name="Bunkerborg J."/>
            <person name="Jin E."/>
            <person name="Buchheim M."/>
            <person name="Magnuson J."/>
        </authorList>
    </citation>
    <scope>NUCLEOTIDE SEQUENCE</scope>
    <source>
        <strain evidence="2">CCAP 19/18</strain>
    </source>
</reference>
<keyword evidence="1" id="KW-0732">Signal</keyword>
<feature type="chain" id="PRO_5046144457" description="Glycosyltransferase 2-like domain-containing protein" evidence="1">
    <location>
        <begin position="20"/>
        <end position="236"/>
    </location>
</feature>